<reference evidence="4" key="1">
    <citation type="submission" date="2025-08" db="UniProtKB">
        <authorList>
            <consortium name="RefSeq"/>
        </authorList>
    </citation>
    <scope>IDENTIFICATION</scope>
    <source>
        <tissue evidence="4">Silk gland</tissue>
    </source>
</reference>
<evidence type="ECO:0000256" key="2">
    <source>
        <dbReference type="SAM" id="SignalP"/>
    </source>
</evidence>
<protein>
    <submittedName>
        <fullName evidence="4">Uncharacterized protein LOC114248885</fullName>
    </submittedName>
</protein>
<dbReference type="GeneID" id="114248885"/>
<feature type="region of interest" description="Disordered" evidence="1">
    <location>
        <begin position="77"/>
        <end position="154"/>
    </location>
</feature>
<accession>A0A6J2KCU1</accession>
<dbReference type="Proteomes" id="UP000504629">
    <property type="component" value="Unplaced"/>
</dbReference>
<feature type="compositionally biased region" description="Polar residues" evidence="1">
    <location>
        <begin position="107"/>
        <end position="119"/>
    </location>
</feature>
<dbReference type="KEGG" id="bman:114248885"/>
<gene>
    <name evidence="4" type="primary">LOC114248885</name>
</gene>
<name>A0A6J2KCU1_BOMMA</name>
<dbReference type="OrthoDB" id="8192989at2759"/>
<dbReference type="AlphaFoldDB" id="A0A6J2KCU1"/>
<feature type="compositionally biased region" description="Pro residues" evidence="1">
    <location>
        <begin position="89"/>
        <end position="98"/>
    </location>
</feature>
<proteinExistence type="predicted"/>
<feature type="signal peptide" evidence="2">
    <location>
        <begin position="1"/>
        <end position="23"/>
    </location>
</feature>
<evidence type="ECO:0000256" key="1">
    <source>
        <dbReference type="SAM" id="MobiDB-lite"/>
    </source>
</evidence>
<sequence>MVNYRRVVYEVAALGALLALAAAAPLNSDCKEEYNQSQNGTENFRVHVNGLVIAMMPAESFAESLLSAMPDLEELLESEGINQLQQQKPKPPMVTSPPKPEEKPQTESEVLATSENPKPTESAAPLSDVSIKSDTPHNKEASVNKQKRPQRLKSMLASLLLPLMRKNRHH</sequence>
<evidence type="ECO:0000313" key="3">
    <source>
        <dbReference type="Proteomes" id="UP000504629"/>
    </source>
</evidence>
<dbReference type="RefSeq" id="XP_028038114.1">
    <property type="nucleotide sequence ID" value="XM_028182313.1"/>
</dbReference>
<feature type="chain" id="PRO_5026887583" evidence="2">
    <location>
        <begin position="24"/>
        <end position="170"/>
    </location>
</feature>
<keyword evidence="3" id="KW-1185">Reference proteome</keyword>
<organism evidence="3 4">
    <name type="scientific">Bombyx mandarina</name>
    <name type="common">Wild silk moth</name>
    <name type="synonym">Wild silkworm</name>
    <dbReference type="NCBI Taxonomy" id="7092"/>
    <lineage>
        <taxon>Eukaryota</taxon>
        <taxon>Metazoa</taxon>
        <taxon>Ecdysozoa</taxon>
        <taxon>Arthropoda</taxon>
        <taxon>Hexapoda</taxon>
        <taxon>Insecta</taxon>
        <taxon>Pterygota</taxon>
        <taxon>Neoptera</taxon>
        <taxon>Endopterygota</taxon>
        <taxon>Lepidoptera</taxon>
        <taxon>Glossata</taxon>
        <taxon>Ditrysia</taxon>
        <taxon>Bombycoidea</taxon>
        <taxon>Bombycidae</taxon>
        <taxon>Bombycinae</taxon>
        <taxon>Bombyx</taxon>
    </lineage>
</organism>
<evidence type="ECO:0000313" key="4">
    <source>
        <dbReference type="RefSeq" id="XP_028038114.1"/>
    </source>
</evidence>
<keyword evidence="2" id="KW-0732">Signal</keyword>